<gene>
    <name evidence="9" type="ORF">OM075_09175</name>
</gene>
<dbReference type="AlphaFoldDB" id="A0AAE3M3Z4"/>
<dbReference type="InterPro" id="IPR051085">
    <property type="entry name" value="MB_O-acyltransferase"/>
</dbReference>
<evidence type="ECO:0000256" key="7">
    <source>
        <dbReference type="PIRNR" id="PIRNR016636"/>
    </source>
</evidence>
<feature type="transmembrane region" description="Helical" evidence="8">
    <location>
        <begin position="406"/>
        <end position="423"/>
    </location>
</feature>
<feature type="transmembrane region" description="Helical" evidence="8">
    <location>
        <begin position="358"/>
        <end position="377"/>
    </location>
</feature>
<keyword evidence="3 7" id="KW-1003">Cell membrane</keyword>
<organism evidence="9 10">
    <name type="scientific">Plebeiibacterium sediminum</name>
    <dbReference type="NCBI Taxonomy" id="2992112"/>
    <lineage>
        <taxon>Bacteria</taxon>
        <taxon>Pseudomonadati</taxon>
        <taxon>Bacteroidota</taxon>
        <taxon>Bacteroidia</taxon>
        <taxon>Marinilabiliales</taxon>
        <taxon>Marinilabiliaceae</taxon>
        <taxon>Plebeiibacterium</taxon>
    </lineage>
</organism>
<sequence length="466" mass="54854">MLFNSFNYLLFFPVVCVIYYLIPNKFRWVFLLLASYFFYMNWEPIYAILIFLSTFITYLCAFKLDKVKDIKVRKVLLIASIILNFGILFLFKYYNFLTDSLFNFLNYFNIRVRFPEFKLLLPVGISFYTFQAVGYSIDVYYNKLKHENNFGKYALFVSFFPQLVAGPIERATNLLPQFSKEIVFNYAKAIEGTKLIIWGYFMKVVVADRLSIYVDSVYNNINMHNSPTLIIATIFFAFQIYCDFGGYSNIAIGCAKILGFDLMTNFCRPYFAKNCPDFWHRWHISLSTWFKDYVYIPLGGNRVSKKQKYLNLIITFLVSGLWHGANWTFVIWGGLNGIFQVVYSIFKPFRIKLSNRFTNLIQIISTFILIDFTWIFFRANNSADAIKVIQNIFTKHGPLFFGDNKVFIYGFIGLIILIIKDIYDECSFTLTFENNKIIKYTWYATLTILILMIGVFDGGQFIYFQF</sequence>
<dbReference type="GO" id="GO:0016746">
    <property type="term" value="F:acyltransferase activity"/>
    <property type="evidence" value="ECO:0007669"/>
    <property type="project" value="UniProtKB-KW"/>
</dbReference>
<feature type="transmembrane region" description="Helical" evidence="8">
    <location>
        <begin position="443"/>
        <end position="464"/>
    </location>
</feature>
<keyword evidence="7" id="KW-0808">Transferase</keyword>
<dbReference type="InterPro" id="IPR024194">
    <property type="entry name" value="Ac/AlaTfrase_AlgI/DltB"/>
</dbReference>
<evidence type="ECO:0000256" key="4">
    <source>
        <dbReference type="ARBA" id="ARBA00022692"/>
    </source>
</evidence>
<protein>
    <submittedName>
        <fullName evidence="9">MBOAT family protein</fullName>
    </submittedName>
</protein>
<dbReference type="PIRSF" id="PIRSF500217">
    <property type="entry name" value="AlgI"/>
    <property type="match status" value="1"/>
</dbReference>
<dbReference type="PANTHER" id="PTHR13285">
    <property type="entry name" value="ACYLTRANSFERASE"/>
    <property type="match status" value="1"/>
</dbReference>
<keyword evidence="7" id="KW-0012">Acyltransferase</keyword>
<dbReference type="InterPro" id="IPR004299">
    <property type="entry name" value="MBOAT_fam"/>
</dbReference>
<feature type="transmembrane region" description="Helical" evidence="8">
    <location>
        <begin position="5"/>
        <end position="22"/>
    </location>
</feature>
<dbReference type="GO" id="GO:0005886">
    <property type="term" value="C:plasma membrane"/>
    <property type="evidence" value="ECO:0007669"/>
    <property type="project" value="UniProtKB-SubCell"/>
</dbReference>
<reference evidence="9" key="1">
    <citation type="submission" date="2022-10" db="EMBL/GenBank/DDBJ databases">
        <authorList>
            <person name="Yu W.X."/>
        </authorList>
    </citation>
    <scope>NUCLEOTIDE SEQUENCE</scope>
    <source>
        <strain evidence="9">AAT</strain>
    </source>
</reference>
<proteinExistence type="inferred from homology"/>
<comment type="similarity">
    <text evidence="2 7">Belongs to the membrane-bound acyltransferase family.</text>
</comment>
<evidence type="ECO:0000256" key="5">
    <source>
        <dbReference type="ARBA" id="ARBA00022989"/>
    </source>
</evidence>
<keyword evidence="6 7" id="KW-0472">Membrane</keyword>
<evidence type="ECO:0000256" key="8">
    <source>
        <dbReference type="SAM" id="Phobius"/>
    </source>
</evidence>
<evidence type="ECO:0000256" key="6">
    <source>
        <dbReference type="ARBA" id="ARBA00023136"/>
    </source>
</evidence>
<dbReference type="InterPro" id="IPR028362">
    <property type="entry name" value="AlgI"/>
</dbReference>
<feature type="transmembrane region" description="Helical" evidence="8">
    <location>
        <begin position="45"/>
        <end position="64"/>
    </location>
</feature>
<keyword evidence="4 8" id="KW-0812">Transmembrane</keyword>
<dbReference type="Proteomes" id="UP001209229">
    <property type="component" value="Unassembled WGS sequence"/>
</dbReference>
<evidence type="ECO:0000313" key="10">
    <source>
        <dbReference type="Proteomes" id="UP001209229"/>
    </source>
</evidence>
<dbReference type="PANTHER" id="PTHR13285:SF18">
    <property type="entry name" value="PROTEIN-CYSTEINE N-PALMITOYLTRANSFERASE RASP"/>
    <property type="match status" value="1"/>
</dbReference>
<feature type="transmembrane region" description="Helical" evidence="8">
    <location>
        <begin position="117"/>
        <end position="137"/>
    </location>
</feature>
<comment type="caution">
    <text evidence="9">The sequence shown here is derived from an EMBL/GenBank/DDBJ whole genome shotgun (WGS) entry which is preliminary data.</text>
</comment>
<comment type="subcellular location">
    <subcellularLocation>
        <location evidence="1">Cell membrane</location>
        <topology evidence="1">Multi-pass membrane protein</topology>
    </subcellularLocation>
</comment>
<evidence type="ECO:0000313" key="9">
    <source>
        <dbReference type="EMBL" id="MCW3786638.1"/>
    </source>
</evidence>
<keyword evidence="5 8" id="KW-1133">Transmembrane helix</keyword>
<accession>A0AAE3M3Z4</accession>
<evidence type="ECO:0000256" key="2">
    <source>
        <dbReference type="ARBA" id="ARBA00010323"/>
    </source>
</evidence>
<evidence type="ECO:0000256" key="3">
    <source>
        <dbReference type="ARBA" id="ARBA00022475"/>
    </source>
</evidence>
<evidence type="ECO:0000256" key="1">
    <source>
        <dbReference type="ARBA" id="ARBA00004651"/>
    </source>
</evidence>
<feature type="transmembrane region" description="Helical" evidence="8">
    <location>
        <begin position="308"/>
        <end position="323"/>
    </location>
</feature>
<dbReference type="GO" id="GO:0042121">
    <property type="term" value="P:alginic acid biosynthetic process"/>
    <property type="evidence" value="ECO:0007669"/>
    <property type="project" value="InterPro"/>
</dbReference>
<feature type="transmembrane region" description="Helical" evidence="8">
    <location>
        <begin position="76"/>
        <end position="97"/>
    </location>
</feature>
<keyword evidence="10" id="KW-1185">Reference proteome</keyword>
<dbReference type="PIRSF" id="PIRSF016636">
    <property type="entry name" value="AlgI_DltB"/>
    <property type="match status" value="1"/>
</dbReference>
<dbReference type="RefSeq" id="WP_301190203.1">
    <property type="nucleotide sequence ID" value="NZ_JAPDPJ010000017.1"/>
</dbReference>
<dbReference type="Pfam" id="PF03062">
    <property type="entry name" value="MBOAT"/>
    <property type="match status" value="1"/>
</dbReference>
<dbReference type="EMBL" id="JAPDPJ010000017">
    <property type="protein sequence ID" value="MCW3786638.1"/>
    <property type="molecule type" value="Genomic_DNA"/>
</dbReference>
<name>A0AAE3M3Z4_9BACT</name>